<dbReference type="Pfam" id="PF09474">
    <property type="entry name" value="Type_III_YscX"/>
    <property type="match status" value="1"/>
</dbReference>
<evidence type="ECO:0000313" key="1">
    <source>
        <dbReference type="EMBL" id="MDP0588770.1"/>
    </source>
</evidence>
<protein>
    <submittedName>
        <fullName evidence="1">Uncharacterized protein</fullName>
    </submittedName>
</protein>
<dbReference type="AlphaFoldDB" id="A0AA90NT19"/>
<dbReference type="InterPro" id="IPR012672">
    <property type="entry name" value="T3SS_YscX"/>
</dbReference>
<organism evidence="1 2">
    <name type="scientific">Candidatus Endonucleibacter bathymodioli</name>
    <dbReference type="NCBI Taxonomy" id="539814"/>
    <lineage>
        <taxon>Bacteria</taxon>
        <taxon>Pseudomonadati</taxon>
        <taxon>Pseudomonadota</taxon>
        <taxon>Gammaproteobacteria</taxon>
        <taxon>Oceanospirillales</taxon>
        <taxon>Endozoicomonadaceae</taxon>
        <taxon>Candidatus Endonucleibacter</taxon>
    </lineage>
</organism>
<reference evidence="1 2" key="1">
    <citation type="journal article" date="2023" name="bioRxiv">
        <title>An intranuclear bacterial parasite of deep-sea mussels expresses apoptosis inhibitors acquired from its host.</title>
        <authorList>
            <person name="Gonzalez Porras M.A."/>
            <person name="Assie A."/>
            <person name="Tietjen M."/>
            <person name="Violette M."/>
            <person name="Kleiner M."/>
            <person name="Gruber-Vodicka H."/>
            <person name="Dubilier N."/>
            <person name="Leisch N."/>
        </authorList>
    </citation>
    <scope>NUCLEOTIDE SEQUENCE [LARGE SCALE GENOMIC DNA]</scope>
    <source>
        <strain evidence="1">IAP13</strain>
    </source>
</reference>
<comment type="caution">
    <text evidence="1">The sequence shown here is derived from an EMBL/GenBank/DDBJ whole genome shotgun (WGS) entry which is preliminary data.</text>
</comment>
<accession>A0AA90NT19</accession>
<sequence length="125" mass="13654">MDAISFTNGLSSISTVQQGKGGSDFPKSKTSLRTPGENVIAYTWRALDYGKTFENREKRFALSPSGGGNQVLTPEEHKAMTSLALNALLQHISKGPEIKHALDILQESKELQESLQMSRNVLHAA</sequence>
<proteinExistence type="predicted"/>
<keyword evidence="2" id="KW-1185">Reference proteome</keyword>
<gene>
    <name evidence="1" type="ORF">QS748_06070</name>
</gene>
<dbReference type="EMBL" id="JASXSV010000007">
    <property type="protein sequence ID" value="MDP0588770.1"/>
    <property type="molecule type" value="Genomic_DNA"/>
</dbReference>
<evidence type="ECO:0000313" key="2">
    <source>
        <dbReference type="Proteomes" id="UP001178148"/>
    </source>
</evidence>
<dbReference type="Proteomes" id="UP001178148">
    <property type="component" value="Unassembled WGS sequence"/>
</dbReference>
<name>A0AA90NT19_9GAMM</name>